<comment type="caution">
    <text evidence="2">The sequence shown here is derived from an EMBL/GenBank/DDBJ whole genome shotgun (WGS) entry which is preliminary data.</text>
</comment>
<evidence type="ECO:0000313" key="3">
    <source>
        <dbReference type="Proteomes" id="UP000287033"/>
    </source>
</evidence>
<dbReference type="EMBL" id="BEZZ01000385">
    <property type="protein sequence ID" value="GCC31741.1"/>
    <property type="molecule type" value="Genomic_DNA"/>
</dbReference>
<dbReference type="Proteomes" id="UP000287033">
    <property type="component" value="Unassembled WGS sequence"/>
</dbReference>
<sequence length="78" mass="8974">MNRASERLGEGQRVKGGHTTELQEYDRPKLTILLQLALMFLSQTSRVLFLLKETLGSNARLNYIILFPKKEREGQLTL</sequence>
<reference evidence="2 3" key="1">
    <citation type="journal article" date="2018" name="Nat. Ecol. Evol.">
        <title>Shark genomes provide insights into elasmobranch evolution and the origin of vertebrates.</title>
        <authorList>
            <person name="Hara Y"/>
            <person name="Yamaguchi K"/>
            <person name="Onimaru K"/>
            <person name="Kadota M"/>
            <person name="Koyanagi M"/>
            <person name="Keeley SD"/>
            <person name="Tatsumi K"/>
            <person name="Tanaka K"/>
            <person name="Motone F"/>
            <person name="Kageyama Y"/>
            <person name="Nozu R"/>
            <person name="Adachi N"/>
            <person name="Nishimura O"/>
            <person name="Nakagawa R"/>
            <person name="Tanegashima C"/>
            <person name="Kiyatake I"/>
            <person name="Matsumoto R"/>
            <person name="Murakumo K"/>
            <person name="Nishida K"/>
            <person name="Terakita A"/>
            <person name="Kuratani S"/>
            <person name="Sato K"/>
            <person name="Hyodo S Kuraku.S."/>
        </authorList>
    </citation>
    <scope>NUCLEOTIDE SEQUENCE [LARGE SCALE GENOMIC DNA]</scope>
</reference>
<feature type="region of interest" description="Disordered" evidence="1">
    <location>
        <begin position="1"/>
        <end position="20"/>
    </location>
</feature>
<name>A0A401SMZ2_CHIPU</name>
<keyword evidence="3" id="KW-1185">Reference proteome</keyword>
<organism evidence="2 3">
    <name type="scientific">Chiloscyllium punctatum</name>
    <name type="common">Brownbanded bambooshark</name>
    <name type="synonym">Hemiscyllium punctatum</name>
    <dbReference type="NCBI Taxonomy" id="137246"/>
    <lineage>
        <taxon>Eukaryota</taxon>
        <taxon>Metazoa</taxon>
        <taxon>Chordata</taxon>
        <taxon>Craniata</taxon>
        <taxon>Vertebrata</taxon>
        <taxon>Chondrichthyes</taxon>
        <taxon>Elasmobranchii</taxon>
        <taxon>Galeomorphii</taxon>
        <taxon>Galeoidea</taxon>
        <taxon>Orectolobiformes</taxon>
        <taxon>Hemiscylliidae</taxon>
        <taxon>Chiloscyllium</taxon>
    </lineage>
</organism>
<proteinExistence type="predicted"/>
<evidence type="ECO:0000313" key="2">
    <source>
        <dbReference type="EMBL" id="GCC31741.1"/>
    </source>
</evidence>
<evidence type="ECO:0000256" key="1">
    <source>
        <dbReference type="SAM" id="MobiDB-lite"/>
    </source>
</evidence>
<feature type="compositionally biased region" description="Basic and acidic residues" evidence="1">
    <location>
        <begin position="1"/>
        <end position="13"/>
    </location>
</feature>
<accession>A0A401SMZ2</accession>
<gene>
    <name evidence="2" type="ORF">chiPu_0010202</name>
</gene>
<protein>
    <submittedName>
        <fullName evidence="2">Uncharacterized protein</fullName>
    </submittedName>
</protein>
<dbReference type="AlphaFoldDB" id="A0A401SMZ2"/>